<evidence type="ECO:0000313" key="3">
    <source>
        <dbReference type="Proteomes" id="UP000738325"/>
    </source>
</evidence>
<gene>
    <name evidence="2" type="ORF">BGZ99_009562</name>
</gene>
<dbReference type="AlphaFoldDB" id="A0A9P6UYQ4"/>
<comment type="caution">
    <text evidence="2">The sequence shown here is derived from an EMBL/GenBank/DDBJ whole genome shotgun (WGS) entry which is preliminary data.</text>
</comment>
<dbReference type="Proteomes" id="UP000738325">
    <property type="component" value="Unassembled WGS sequence"/>
</dbReference>
<feature type="compositionally biased region" description="Low complexity" evidence="1">
    <location>
        <begin position="164"/>
        <end position="178"/>
    </location>
</feature>
<feature type="compositionally biased region" description="Basic and acidic residues" evidence="1">
    <location>
        <begin position="142"/>
        <end position="151"/>
    </location>
</feature>
<protein>
    <submittedName>
        <fullName evidence="2">Uncharacterized protein</fullName>
    </submittedName>
</protein>
<sequence length="190" mass="20831">MAAISNTTTITAAIVDSVAAAPAVAFAEPERRGRDHTVTPLVEEDSTTTDANPMSDEKKKTHRNSLAAFAERLRSRSRSHSRHHSTESDLPLDRSSTQASTNSTSSRKSSKSRSGSRSRSSLELDNSPLAEVVRAQNEFMERLRDEQERNNITHNVDGIPIPPRSSSSRSSSRRSSISHALGFDKPMLAF</sequence>
<evidence type="ECO:0000256" key="1">
    <source>
        <dbReference type="SAM" id="MobiDB-lite"/>
    </source>
</evidence>
<reference evidence="2" key="1">
    <citation type="journal article" date="2020" name="Fungal Divers.">
        <title>Resolving the Mortierellaceae phylogeny through synthesis of multi-gene phylogenetics and phylogenomics.</title>
        <authorList>
            <person name="Vandepol N."/>
            <person name="Liber J."/>
            <person name="Desiro A."/>
            <person name="Na H."/>
            <person name="Kennedy M."/>
            <person name="Barry K."/>
            <person name="Grigoriev I.V."/>
            <person name="Miller A.N."/>
            <person name="O'Donnell K."/>
            <person name="Stajich J.E."/>
            <person name="Bonito G."/>
        </authorList>
    </citation>
    <scope>NUCLEOTIDE SEQUENCE</scope>
    <source>
        <strain evidence="2">REB-010B</strain>
    </source>
</reference>
<dbReference type="OrthoDB" id="2415882at2759"/>
<name>A0A9P6UYQ4_9FUNG</name>
<feature type="compositionally biased region" description="Basic and acidic residues" evidence="1">
    <location>
        <begin position="28"/>
        <end position="37"/>
    </location>
</feature>
<accession>A0A9P6UYQ4</accession>
<evidence type="ECO:0000313" key="2">
    <source>
        <dbReference type="EMBL" id="KAG0326421.1"/>
    </source>
</evidence>
<proteinExistence type="predicted"/>
<dbReference type="EMBL" id="JAAAIP010000082">
    <property type="protein sequence ID" value="KAG0326421.1"/>
    <property type="molecule type" value="Genomic_DNA"/>
</dbReference>
<feature type="compositionally biased region" description="Low complexity" evidence="1">
    <location>
        <begin position="95"/>
        <end position="107"/>
    </location>
</feature>
<feature type="region of interest" description="Disordered" evidence="1">
    <location>
        <begin position="25"/>
        <end position="129"/>
    </location>
</feature>
<keyword evidence="3" id="KW-1185">Reference proteome</keyword>
<organism evidence="2 3">
    <name type="scientific">Dissophora globulifera</name>
    <dbReference type="NCBI Taxonomy" id="979702"/>
    <lineage>
        <taxon>Eukaryota</taxon>
        <taxon>Fungi</taxon>
        <taxon>Fungi incertae sedis</taxon>
        <taxon>Mucoromycota</taxon>
        <taxon>Mortierellomycotina</taxon>
        <taxon>Mortierellomycetes</taxon>
        <taxon>Mortierellales</taxon>
        <taxon>Mortierellaceae</taxon>
        <taxon>Dissophora</taxon>
    </lineage>
</organism>
<feature type="region of interest" description="Disordered" evidence="1">
    <location>
        <begin position="142"/>
        <end position="190"/>
    </location>
</feature>